<evidence type="ECO:0000259" key="6">
    <source>
        <dbReference type="PROSITE" id="PS50943"/>
    </source>
</evidence>
<keyword evidence="4" id="KW-0804">Transcription</keyword>
<dbReference type="PROSITE" id="PS50932">
    <property type="entry name" value="HTH_LACI_2"/>
    <property type="match status" value="1"/>
</dbReference>
<dbReference type="SUPFAM" id="SSF53822">
    <property type="entry name" value="Periplasmic binding protein-like I"/>
    <property type="match status" value="1"/>
</dbReference>
<dbReference type="InterPro" id="IPR028082">
    <property type="entry name" value="Peripla_BP_I"/>
</dbReference>
<dbReference type="InterPro" id="IPR000843">
    <property type="entry name" value="HTH_LacI"/>
</dbReference>
<reference evidence="7" key="1">
    <citation type="submission" date="2012-11" db="EMBL/GenBank/DDBJ databases">
        <title>Dependencies among metagenomic species, viruses, plasmids and units of genetic variation.</title>
        <authorList>
            <person name="Nielsen H.B."/>
            <person name="Almeida M."/>
            <person name="Juncker A.S."/>
            <person name="Rasmussen S."/>
            <person name="Li J."/>
            <person name="Sunagawa S."/>
            <person name="Plichta D."/>
            <person name="Gautier L."/>
            <person name="Le Chatelier E."/>
            <person name="Peletier E."/>
            <person name="Bonde I."/>
            <person name="Nielsen T."/>
            <person name="Manichanh C."/>
            <person name="Arumugam M."/>
            <person name="Batto J."/>
            <person name="Santos M.B.Q.D."/>
            <person name="Blom N."/>
            <person name="Borruel N."/>
            <person name="Burgdorf K.S."/>
            <person name="Boumezbeur F."/>
            <person name="Casellas F."/>
            <person name="Dore J."/>
            <person name="Guarner F."/>
            <person name="Hansen T."/>
            <person name="Hildebrand F."/>
            <person name="Kaas R.S."/>
            <person name="Kennedy S."/>
            <person name="Kristiansen K."/>
            <person name="Kultima J.R."/>
            <person name="Leonard P."/>
            <person name="Levenez F."/>
            <person name="Lund O."/>
            <person name="Moumen B."/>
            <person name="Le Paslier D."/>
            <person name="Pons N."/>
            <person name="Pedersen O."/>
            <person name="Prifti E."/>
            <person name="Qin J."/>
            <person name="Raes J."/>
            <person name="Tap J."/>
            <person name="Tims S."/>
            <person name="Ussery D.W."/>
            <person name="Yamada T."/>
            <person name="MetaHit consortium"/>
            <person name="Renault P."/>
            <person name="Sicheritz-Ponten T."/>
            <person name="Bork P."/>
            <person name="Wang J."/>
            <person name="Brunak S."/>
            <person name="Ehrlich S.D."/>
        </authorList>
    </citation>
    <scope>NUCLEOTIDE SEQUENCE [LARGE SCALE GENOMIC DNA]</scope>
</reference>
<evidence type="ECO:0000256" key="4">
    <source>
        <dbReference type="ARBA" id="ARBA00023163"/>
    </source>
</evidence>
<evidence type="ECO:0000256" key="1">
    <source>
        <dbReference type="ARBA" id="ARBA00022491"/>
    </source>
</evidence>
<protein>
    <submittedName>
        <fullName evidence="7">Transcriptional regulator LacI family</fullName>
    </submittedName>
</protein>
<dbReference type="InterPro" id="IPR001387">
    <property type="entry name" value="Cro/C1-type_HTH"/>
</dbReference>
<dbReference type="EMBL" id="CBEP010000067">
    <property type="protein sequence ID" value="CDC04602.1"/>
    <property type="molecule type" value="Genomic_DNA"/>
</dbReference>
<dbReference type="SMART" id="SM00354">
    <property type="entry name" value="HTH_LACI"/>
    <property type="match status" value="1"/>
</dbReference>
<sequence length="328" mass="37319">MVSLDDVATRAGVSKSTASRVLNNRGYLSQKTIMKVQKAVQELNYQPNELARNLKKKRSGTIGLLVPDIEYPFYSKLISHIESELYNRDIKLMLCNSSRNNSKELQRLQAFQRNKVDGLILCDYGLEPSSYQGLNFPVVCIDRYVQKGMSYVASDHRMGGTLAANCLIENGCREVIHIAYETKVEAPWAERHIAFSKILKERGVICHTVEMDTYRSYENFEKNCNSLADLLKKYPYTDGFFGSDLWAVVAVKTALKLGYKIPKDFKIIGYDGTILSEITTPSITTICQPIDKIAFWAVDTICKLLEDDPVQSCEVRMRVELMKRETTY</sequence>
<evidence type="ECO:0000313" key="8">
    <source>
        <dbReference type="Proteomes" id="UP000018168"/>
    </source>
</evidence>
<name>R6P3Q8_9FIRM</name>
<dbReference type="PANTHER" id="PTHR30146:SF95">
    <property type="entry name" value="RIBOSE OPERON REPRESSOR"/>
    <property type="match status" value="1"/>
</dbReference>
<dbReference type="Gene3D" id="3.40.50.2300">
    <property type="match status" value="2"/>
</dbReference>
<evidence type="ECO:0000313" key="7">
    <source>
        <dbReference type="EMBL" id="CDC04602.1"/>
    </source>
</evidence>
<evidence type="ECO:0000256" key="2">
    <source>
        <dbReference type="ARBA" id="ARBA00023015"/>
    </source>
</evidence>
<dbReference type="Pfam" id="PF00356">
    <property type="entry name" value="LacI"/>
    <property type="match status" value="1"/>
</dbReference>
<keyword evidence="1" id="KW-0678">Repressor</keyword>
<dbReference type="Pfam" id="PF13377">
    <property type="entry name" value="Peripla_BP_3"/>
    <property type="match status" value="1"/>
</dbReference>
<dbReference type="InterPro" id="IPR046335">
    <property type="entry name" value="LacI/GalR-like_sensor"/>
</dbReference>
<dbReference type="PANTHER" id="PTHR30146">
    <property type="entry name" value="LACI-RELATED TRANSCRIPTIONAL REPRESSOR"/>
    <property type="match status" value="1"/>
</dbReference>
<dbReference type="CDD" id="cd01392">
    <property type="entry name" value="HTH_LacI"/>
    <property type="match status" value="1"/>
</dbReference>
<dbReference type="Proteomes" id="UP000018168">
    <property type="component" value="Unassembled WGS sequence"/>
</dbReference>
<keyword evidence="2" id="KW-0805">Transcription regulation</keyword>
<comment type="caution">
    <text evidence="7">The sequence shown here is derived from an EMBL/GenBank/DDBJ whole genome shotgun (WGS) entry which is preliminary data.</text>
</comment>
<dbReference type="GO" id="GO:0003700">
    <property type="term" value="F:DNA-binding transcription factor activity"/>
    <property type="evidence" value="ECO:0007669"/>
    <property type="project" value="TreeGrafter"/>
</dbReference>
<dbReference type="PROSITE" id="PS50943">
    <property type="entry name" value="HTH_CROC1"/>
    <property type="match status" value="1"/>
</dbReference>
<organism evidence="7 8">
    <name type="scientific">[Clostridium] leptum CAG:27</name>
    <dbReference type="NCBI Taxonomy" id="1263068"/>
    <lineage>
        <taxon>Bacteria</taxon>
        <taxon>Bacillati</taxon>
        <taxon>Bacillota</taxon>
        <taxon>Clostridia</taxon>
        <taxon>Eubacteriales</taxon>
        <taxon>Oscillospiraceae</taxon>
        <taxon>Oscillospiraceae incertae sedis</taxon>
    </lineage>
</organism>
<dbReference type="AlphaFoldDB" id="R6P3Q8"/>
<dbReference type="GO" id="GO:0000976">
    <property type="term" value="F:transcription cis-regulatory region binding"/>
    <property type="evidence" value="ECO:0007669"/>
    <property type="project" value="TreeGrafter"/>
</dbReference>
<accession>R6P3Q8</accession>
<gene>
    <name evidence="7" type="ORF">BN578_00137</name>
</gene>
<evidence type="ECO:0000259" key="5">
    <source>
        <dbReference type="PROSITE" id="PS50932"/>
    </source>
</evidence>
<dbReference type="SUPFAM" id="SSF47413">
    <property type="entry name" value="lambda repressor-like DNA-binding domains"/>
    <property type="match status" value="1"/>
</dbReference>
<dbReference type="Gene3D" id="1.10.260.40">
    <property type="entry name" value="lambda repressor-like DNA-binding domains"/>
    <property type="match status" value="1"/>
</dbReference>
<feature type="domain" description="HTH lacI-type" evidence="5">
    <location>
        <begin position="2"/>
        <end position="56"/>
    </location>
</feature>
<dbReference type="CDD" id="cd06291">
    <property type="entry name" value="PBP1_Qymf-like"/>
    <property type="match status" value="1"/>
</dbReference>
<feature type="domain" description="HTH cro/C1-type" evidence="6">
    <location>
        <begin position="3"/>
        <end position="50"/>
    </location>
</feature>
<evidence type="ECO:0000256" key="3">
    <source>
        <dbReference type="ARBA" id="ARBA00023125"/>
    </source>
</evidence>
<keyword evidence="3" id="KW-0238">DNA-binding</keyword>
<dbReference type="PROSITE" id="PS00356">
    <property type="entry name" value="HTH_LACI_1"/>
    <property type="match status" value="1"/>
</dbReference>
<proteinExistence type="predicted"/>
<dbReference type="InterPro" id="IPR010982">
    <property type="entry name" value="Lambda_DNA-bd_dom_sf"/>
</dbReference>